<dbReference type="OrthoDB" id="449263at2759"/>
<dbReference type="GO" id="GO:0005829">
    <property type="term" value="C:cytosol"/>
    <property type="evidence" value="ECO:0007669"/>
    <property type="project" value="TreeGrafter"/>
</dbReference>
<dbReference type="GO" id="GO:0005634">
    <property type="term" value="C:nucleus"/>
    <property type="evidence" value="ECO:0007669"/>
    <property type="project" value="TreeGrafter"/>
</dbReference>
<dbReference type="HOGENOM" id="CLU_145517_0_0_1"/>
<dbReference type="eggNOG" id="ENOG502QR5Q">
    <property type="taxonomic scope" value="Eukaryota"/>
</dbReference>
<dbReference type="Proteomes" id="UP000012174">
    <property type="component" value="Unassembled WGS sequence"/>
</dbReference>
<keyword evidence="2" id="KW-0378">Hydrolase</keyword>
<dbReference type="GO" id="GO:0000224">
    <property type="term" value="F:peptide-N4-(N-acetyl-beta-glucosaminyl)asparagine amidase activity"/>
    <property type="evidence" value="ECO:0007669"/>
    <property type="project" value="TreeGrafter"/>
</dbReference>
<dbReference type="STRING" id="1287681.M7TKN3"/>
<dbReference type="InterPro" id="IPR050883">
    <property type="entry name" value="PNGase"/>
</dbReference>
<evidence type="ECO:0000313" key="3">
    <source>
        <dbReference type="Proteomes" id="UP000012174"/>
    </source>
</evidence>
<dbReference type="AlphaFoldDB" id="M7TKN3"/>
<name>M7TKN3_EUTLA</name>
<feature type="domain" description="Glycosyl hydrolase family 92" evidence="1">
    <location>
        <begin position="1"/>
        <end position="89"/>
    </location>
</feature>
<evidence type="ECO:0000259" key="1">
    <source>
        <dbReference type="Pfam" id="PF07971"/>
    </source>
</evidence>
<dbReference type="Pfam" id="PF07971">
    <property type="entry name" value="Glyco_hydro_92"/>
    <property type="match status" value="1"/>
</dbReference>
<proteinExistence type="predicted"/>
<dbReference type="Gene3D" id="3.30.2080.10">
    <property type="entry name" value="GH92 mannosidase domain"/>
    <property type="match status" value="1"/>
</dbReference>
<evidence type="ECO:0000313" key="2">
    <source>
        <dbReference type="EMBL" id="EMR67280.1"/>
    </source>
</evidence>
<protein>
    <submittedName>
        <fullName evidence="2">Putative glycosyl hydrolase protein</fullName>
    </submittedName>
</protein>
<dbReference type="PANTHER" id="PTHR12143:SF38">
    <property type="entry name" value="ALPHA-1,2-MANNOSIDASE FAMILY PROTEIN (AFU_ORTHOLOGUE AFUA_5G10520)"/>
    <property type="match status" value="1"/>
</dbReference>
<keyword evidence="3" id="KW-1185">Reference proteome</keyword>
<accession>M7TKN3</accession>
<dbReference type="KEGG" id="ela:UCREL1_5721"/>
<dbReference type="InterPro" id="IPR012939">
    <property type="entry name" value="Glyco_hydro_92"/>
</dbReference>
<dbReference type="PANTHER" id="PTHR12143">
    <property type="entry name" value="PEPTIDE N-GLYCANASE PNGASE -RELATED"/>
    <property type="match status" value="1"/>
</dbReference>
<organism evidence="2 3">
    <name type="scientific">Eutypa lata (strain UCR-EL1)</name>
    <name type="common">Grapevine dieback disease fungus</name>
    <name type="synonym">Eutypa armeniacae</name>
    <dbReference type="NCBI Taxonomy" id="1287681"/>
    <lineage>
        <taxon>Eukaryota</taxon>
        <taxon>Fungi</taxon>
        <taxon>Dikarya</taxon>
        <taxon>Ascomycota</taxon>
        <taxon>Pezizomycotina</taxon>
        <taxon>Sordariomycetes</taxon>
        <taxon>Xylariomycetidae</taxon>
        <taxon>Xylariales</taxon>
        <taxon>Diatrypaceae</taxon>
        <taxon>Eutypa</taxon>
    </lineage>
</organism>
<sequence>MESWILWNMIGLYPMTGQPVFLVGSPWFADLTIDLGDGKKLEITSTGGDSSDEAYQVQSLKVNGEDWDKAWVSWDDVFANGGTMEFVLGTDAADWATGPAPPSPATEAE</sequence>
<dbReference type="GO" id="GO:0006516">
    <property type="term" value="P:glycoprotein catabolic process"/>
    <property type="evidence" value="ECO:0007669"/>
    <property type="project" value="TreeGrafter"/>
</dbReference>
<gene>
    <name evidence="2" type="ORF">UCREL1_5721</name>
</gene>
<dbReference type="EMBL" id="KB706470">
    <property type="protein sequence ID" value="EMR67280.1"/>
    <property type="molecule type" value="Genomic_DNA"/>
</dbReference>
<reference evidence="3" key="1">
    <citation type="journal article" date="2013" name="Genome Announc.">
        <title>Draft genome sequence of the grapevine dieback fungus Eutypa lata UCR-EL1.</title>
        <authorList>
            <person name="Blanco-Ulate B."/>
            <person name="Rolshausen P.E."/>
            <person name="Cantu D."/>
        </authorList>
    </citation>
    <scope>NUCLEOTIDE SEQUENCE [LARGE SCALE GENOMIC DNA]</scope>
    <source>
        <strain evidence="3">UCR-EL1</strain>
    </source>
</reference>